<dbReference type="EMBL" id="CP092882">
    <property type="protein sequence ID" value="UYV81155.1"/>
    <property type="molecule type" value="Genomic_DNA"/>
</dbReference>
<evidence type="ECO:0000256" key="10">
    <source>
        <dbReference type="ARBA" id="ARBA00025854"/>
    </source>
</evidence>
<evidence type="ECO:0000256" key="7">
    <source>
        <dbReference type="ARBA" id="ARBA00022989"/>
    </source>
</evidence>
<feature type="compositionally biased region" description="Acidic residues" evidence="12">
    <location>
        <begin position="9"/>
        <end position="22"/>
    </location>
</feature>
<name>A0ABY6LN69_9ARAC</name>
<evidence type="ECO:0000256" key="12">
    <source>
        <dbReference type="SAM" id="MobiDB-lite"/>
    </source>
</evidence>
<proteinExistence type="inferred from homology"/>
<keyword evidence="4 13" id="KW-0812">Transmembrane</keyword>
<evidence type="ECO:0000256" key="4">
    <source>
        <dbReference type="ARBA" id="ARBA00022692"/>
    </source>
</evidence>
<keyword evidence="8 13" id="KW-0472">Membrane</keyword>
<accession>A0ABY6LN69</accession>
<dbReference type="Proteomes" id="UP001235939">
    <property type="component" value="Chromosome 20"/>
</dbReference>
<evidence type="ECO:0000256" key="11">
    <source>
        <dbReference type="ARBA" id="ARBA00031071"/>
    </source>
</evidence>
<evidence type="ECO:0000256" key="6">
    <source>
        <dbReference type="ARBA" id="ARBA00022824"/>
    </source>
</evidence>
<dbReference type="Pfam" id="PF03896">
    <property type="entry name" value="TRAP_alpha"/>
    <property type="match status" value="1"/>
</dbReference>
<keyword evidence="15" id="KW-1185">Reference proteome</keyword>
<feature type="region of interest" description="Disordered" evidence="12">
    <location>
        <begin position="263"/>
        <end position="286"/>
    </location>
</feature>
<comment type="similarity">
    <text evidence="2">Belongs to the TRAP-alpha family.</text>
</comment>
<feature type="compositionally biased region" description="Pro residues" evidence="12">
    <location>
        <begin position="57"/>
        <end position="71"/>
    </location>
</feature>
<comment type="function">
    <text evidence="9">TRAP proteins are part of a complex whose function is to bind calcium to the ER membrane and thereby regulate the retention of ER resident proteins. May be involved in the recycling of the translocation apparatus after completion of the translocation process or may function as a membrane-bound chaperone facilitating folding of translocated proteins.</text>
</comment>
<evidence type="ECO:0000256" key="1">
    <source>
        <dbReference type="ARBA" id="ARBA00004115"/>
    </source>
</evidence>
<reference evidence="14 15" key="1">
    <citation type="submission" date="2022-01" db="EMBL/GenBank/DDBJ databases">
        <title>A chromosomal length assembly of Cordylochernes scorpioides.</title>
        <authorList>
            <person name="Zeh D."/>
            <person name="Zeh J."/>
        </authorList>
    </citation>
    <scope>NUCLEOTIDE SEQUENCE [LARGE SCALE GENOMIC DNA]</scope>
    <source>
        <strain evidence="14">IN4F17</strain>
        <tissue evidence="14">Whole Body</tissue>
    </source>
</reference>
<evidence type="ECO:0000256" key="5">
    <source>
        <dbReference type="ARBA" id="ARBA00022729"/>
    </source>
</evidence>
<sequence>MCVVRADEVLEDEEDVQVDLDEPPTKQPVEEETAAQPTAGRKKTNLYDPRLTLRPPSCSPDPPPPSAPPSELPAGKDVHLLVGFTHKGTTEEDFVVETLEASLRYALDFSFHIQNYSTVAYEQTVKPKQQTTLHYTFYPAEGFSSRPFGLVINLRYRDSKGQMYQEAVYNETITIVEVDEGLDGETFFLYVLLAGCGILVVLGGHHLASNLLRKKGVSSSSHSSSKPKVEMGTQNHNDVDYDWLPPETLNEIKNVVNKNVCVFTDKSPKDKHSPRQRKSARKAMKD</sequence>
<evidence type="ECO:0000256" key="3">
    <source>
        <dbReference type="ARBA" id="ARBA00020280"/>
    </source>
</evidence>
<keyword evidence="7 13" id="KW-1133">Transmembrane helix</keyword>
<feature type="compositionally biased region" description="Basic residues" evidence="12">
    <location>
        <begin position="274"/>
        <end position="286"/>
    </location>
</feature>
<keyword evidence="5" id="KW-0732">Signal</keyword>
<comment type="subunit">
    <text evidence="10">Heterotetramer of TRAP-alpha, TRAP-beta, TRAP-delta and TRAP-gamma. Interacts with palmitoylated calnexin (CALX), the interaction is required for efficient folding of glycosylated proteins.</text>
</comment>
<gene>
    <name evidence="14" type="ORF">LAZ67_20000187</name>
</gene>
<evidence type="ECO:0000313" key="15">
    <source>
        <dbReference type="Proteomes" id="UP001235939"/>
    </source>
</evidence>
<dbReference type="InterPro" id="IPR005595">
    <property type="entry name" value="TRAP_alpha"/>
</dbReference>
<evidence type="ECO:0000256" key="8">
    <source>
        <dbReference type="ARBA" id="ARBA00023136"/>
    </source>
</evidence>
<feature type="transmembrane region" description="Helical" evidence="13">
    <location>
        <begin position="187"/>
        <end position="208"/>
    </location>
</feature>
<feature type="region of interest" description="Disordered" evidence="12">
    <location>
        <begin position="216"/>
        <end position="237"/>
    </location>
</feature>
<evidence type="ECO:0000256" key="9">
    <source>
        <dbReference type="ARBA" id="ARBA00025620"/>
    </source>
</evidence>
<dbReference type="PANTHER" id="PTHR12924:SF0">
    <property type="entry name" value="TRANSLOCON-ASSOCIATED PROTEIN SUBUNIT ALPHA"/>
    <property type="match status" value="1"/>
</dbReference>
<evidence type="ECO:0000256" key="2">
    <source>
        <dbReference type="ARBA" id="ARBA00006776"/>
    </source>
</evidence>
<protein>
    <recommendedName>
        <fullName evidence="3">Translocon-associated protein subunit alpha</fullName>
    </recommendedName>
    <alternativeName>
        <fullName evidence="11">Signal sequence receptor subunit alpha</fullName>
    </alternativeName>
</protein>
<feature type="region of interest" description="Disordered" evidence="12">
    <location>
        <begin position="1"/>
        <end position="75"/>
    </location>
</feature>
<evidence type="ECO:0000256" key="13">
    <source>
        <dbReference type="SAM" id="Phobius"/>
    </source>
</evidence>
<keyword evidence="6" id="KW-0256">Endoplasmic reticulum</keyword>
<dbReference type="PANTHER" id="PTHR12924">
    <property type="entry name" value="TRANSLOCON-ASSOCIATED PROTEIN, ALPHA SUBUNIT"/>
    <property type="match status" value="1"/>
</dbReference>
<organism evidence="14 15">
    <name type="scientific">Cordylochernes scorpioides</name>
    <dbReference type="NCBI Taxonomy" id="51811"/>
    <lineage>
        <taxon>Eukaryota</taxon>
        <taxon>Metazoa</taxon>
        <taxon>Ecdysozoa</taxon>
        <taxon>Arthropoda</taxon>
        <taxon>Chelicerata</taxon>
        <taxon>Arachnida</taxon>
        <taxon>Pseudoscorpiones</taxon>
        <taxon>Cheliferoidea</taxon>
        <taxon>Chernetidae</taxon>
        <taxon>Cordylochernes</taxon>
    </lineage>
</organism>
<evidence type="ECO:0000313" key="14">
    <source>
        <dbReference type="EMBL" id="UYV81155.1"/>
    </source>
</evidence>
<comment type="subcellular location">
    <subcellularLocation>
        <location evidence="1">Endoplasmic reticulum membrane</location>
        <topology evidence="1">Single-pass type I membrane protein</topology>
    </subcellularLocation>
</comment>